<feature type="region of interest" description="Disordered" evidence="1">
    <location>
        <begin position="1368"/>
        <end position="1448"/>
    </location>
</feature>
<dbReference type="SUPFAM" id="SSF63748">
    <property type="entry name" value="Tudor/PWWP/MBT"/>
    <property type="match status" value="1"/>
</dbReference>
<feature type="compositionally biased region" description="Low complexity" evidence="1">
    <location>
        <begin position="1020"/>
        <end position="1042"/>
    </location>
</feature>
<feature type="compositionally biased region" description="Polar residues" evidence="1">
    <location>
        <begin position="940"/>
        <end position="949"/>
    </location>
</feature>
<evidence type="ECO:0000259" key="2">
    <source>
        <dbReference type="PROSITE" id="PS50982"/>
    </source>
</evidence>
<dbReference type="Bgee" id="ENSELUG00000014723">
    <property type="expression patterns" value="Expressed in ovary and 15 other cell types or tissues"/>
</dbReference>
<feature type="region of interest" description="Disordered" evidence="1">
    <location>
        <begin position="347"/>
        <end position="366"/>
    </location>
</feature>
<name>A0A6Q2WXY9_ESOLU</name>
<feature type="region of interest" description="Disordered" evidence="1">
    <location>
        <begin position="205"/>
        <end position="295"/>
    </location>
</feature>
<feature type="compositionally biased region" description="Low complexity" evidence="1">
    <location>
        <begin position="576"/>
        <end position="586"/>
    </location>
</feature>
<feature type="domain" description="MBD" evidence="2">
    <location>
        <begin position="17"/>
        <end position="88"/>
    </location>
</feature>
<dbReference type="OMA" id="WDGETQH"/>
<feature type="region of interest" description="Disordered" evidence="1">
    <location>
        <begin position="661"/>
        <end position="695"/>
    </location>
</feature>
<sequence length="1570" mass="164569">MNGGKDCEGGGVAVEGVGAEHTTTVQVPIGWQRKVDPKNGVFYISPSGLLLSCLDQVKRYLLTDGTCKCGLECPLILPKVFNFDPGAAVKQRTAEDVRADENVTKLCIHKRKLLAVATLHRSLELPHPALTLSSSAGGTSSTAVLSSHSTNQRAIRNKSQESLLPGSVAPDCKIPFKMMMMVGPRRYPQDQGGPAQELYHGYAQRPHRLSGEPGPRSPYRSGYGVMLSPSSQIYGPGDGSPLSPSPRTDPLGSPDGFRSNPCGFPGASSSSPIHGGNRTPLSPPGMLHHGHGSPAGAQLPCAMVGRTSTPLSPTATAKSPVVMMKKPMCNFPGQPGMDIPIRAPFNPKTQPGAPHPGPPPALPPSCAIQKKQMTSEKDPLGILDPIPSKPSVSVGQNFQPSIHSSQVPMMNVTVNNHPPPAIVPLPSNLPLPTVKSGLVGHGHVQRTQQTSVASSMPPSPVTSPVHMAGPVLSSRVEASPQRSRTSSTSSDHGSFAMPSGPSQGLCGGMKAPPRSPLSSMGSPRPAMPSNMPSSPSSAKPDSHTLHQYKDLPSQLLVGIGNQNAISTQHNSPGVYPSATSSGSSVSAPPPAPNQKAQHPGLLGMPLNQILDQQNAASFPASTLLSAAAKAQLANQNKHGGDSGDPAGRGCAMDSNAGGGVGGGLPAGPLGGVGGTRGAADRPGSGTLNPMLPPNSAMLMPTATEASVGGQSGRAALRDKLMAQQRDRGEPVVRKRKQPTAPAPLNSSVLIHHDGMVFNMLSKPSNAGGPVPRLPPPSSAEQLRKVARLGGLTPNTSMAQLLQSMSNQNRHALPAGPVGPGHMHYGDGGASQQNMLAQQRMLSQVEGQGMRCQGMDAGGHGAPRPHAPQFPGLMNHIQANSLGACGPLGPGGQVGPGLGNMPLSHHPGALPPPLSHPPHPSQHHQQHNHLHATLGRTNMSAMTLSNNDGSCGQAASEPAGDSSTAVNCSMGSMVSLQPHIIDNSSSGAGGGTQVFQHHHAQQQLHQGMQQVMQGLPGPGYQGSSQQPGFPENSFPDNSSSSNPMAGLFQNFQGCLPDTNISVPRLKMSSQSGMMSLPESQGMLSHSQFGDSQREMQQTQGAGLTPGMHVPDRLPGVEVESIDAIYRAVVDAASKGMHVVITTTVSGTTQSSPVPALSAMSAFTNSIGEPVSVNHNLQHSQAAVTHSGHRGAHQEGEQTLSQQSRPRQARAGRPRKNSGQGKGNVSIPEVQGALAEAPHQDYYRSPGHGVPRVQWEAEVTGQPAGPDGGHPVWAGEEFLECSTHVRSSPCMERPGSLAPAPPCPTDGAPREGHHHHALAVATEQAYLEEGFSRFGSTCNRTSANVVNYKDRLEQTVERCAHMNGGSLPQVQFSLRGYGDPLGPPRQGDLTGDDQSPSSSTSLEGSLAREYVGHYNGHFNGGSAPSPSDTKSLSSEEDLRHPDSPSSEMLHYRPRTFNMGDLVWGQGFKGFPSWPGKLAGEEAVLNRRGAGVQLREQGKVEPETLKTLTHDLEALDRATKRNRNRAGKLNNHLEAAIHEAMSELDKMSGTVHQIPSRDRQVKLPKPKRRKISR</sequence>
<reference evidence="4" key="1">
    <citation type="journal article" date="2014" name="PLoS ONE">
        <title>The genome and linkage map of the northern pike (Esox lucius): conserved synteny revealed between the salmonid sister group and the Neoteleostei.</title>
        <authorList>
            <person name="Rondeau E.B."/>
            <person name="Minkley D.R."/>
            <person name="Leong J.S."/>
            <person name="Messmer A.M."/>
            <person name="Jantzen J.R."/>
            <person name="von Schalburg K.R."/>
            <person name="Lemon C."/>
            <person name="Bird N.H."/>
            <person name="Koop B.F."/>
        </authorList>
    </citation>
    <scope>NUCLEOTIDE SEQUENCE</scope>
</reference>
<feature type="region of interest" description="Disordered" evidence="1">
    <location>
        <begin position="635"/>
        <end position="654"/>
    </location>
</feature>
<feature type="region of interest" description="Disordered" evidence="1">
    <location>
        <begin position="722"/>
        <end position="745"/>
    </location>
</feature>
<dbReference type="InterPro" id="IPR016177">
    <property type="entry name" value="DNA-bd_dom_sf"/>
</dbReference>
<dbReference type="GO" id="GO:0005634">
    <property type="term" value="C:nucleus"/>
    <property type="evidence" value="ECO:0007669"/>
    <property type="project" value="TreeGrafter"/>
</dbReference>
<dbReference type="Ensembl" id="ENSELUT00000069578.2">
    <property type="protein sequence ID" value="ENSELUP00000046103.2"/>
    <property type="gene ID" value="ENSELUG00000014723.3"/>
</dbReference>
<proteinExistence type="predicted"/>
<feature type="compositionally biased region" description="Gly residues" evidence="1">
    <location>
        <begin position="887"/>
        <end position="897"/>
    </location>
</feature>
<gene>
    <name evidence="3" type="primary">MBD5</name>
</gene>
<dbReference type="GO" id="GO:0010369">
    <property type="term" value="C:chromocenter"/>
    <property type="evidence" value="ECO:0007669"/>
    <property type="project" value="TreeGrafter"/>
</dbReference>
<evidence type="ECO:0000313" key="3">
    <source>
        <dbReference type="Ensembl" id="ENSELUP00000046103.2"/>
    </source>
</evidence>
<feature type="compositionally biased region" description="Pro residues" evidence="1">
    <location>
        <begin position="908"/>
        <end position="919"/>
    </location>
</feature>
<feature type="region of interest" description="Disordered" evidence="1">
    <location>
        <begin position="887"/>
        <end position="928"/>
    </location>
</feature>
<feature type="region of interest" description="Disordered" evidence="1">
    <location>
        <begin position="444"/>
        <end position="545"/>
    </location>
</feature>
<feature type="compositionally biased region" description="Basic and acidic residues" evidence="1">
    <location>
        <begin position="722"/>
        <end position="732"/>
    </location>
</feature>
<dbReference type="GO" id="GO:0003682">
    <property type="term" value="F:chromatin binding"/>
    <property type="evidence" value="ECO:0007669"/>
    <property type="project" value="TreeGrafter"/>
</dbReference>
<feature type="compositionally biased region" description="Basic residues" evidence="1">
    <location>
        <begin position="1205"/>
        <end position="1214"/>
    </location>
</feature>
<dbReference type="PANTHER" id="PTHR16112">
    <property type="entry name" value="METHYL-CPG BINDING PROTEIN, DROSOPHILA"/>
    <property type="match status" value="1"/>
</dbReference>
<evidence type="ECO:0000256" key="1">
    <source>
        <dbReference type="SAM" id="MobiDB-lite"/>
    </source>
</evidence>
<dbReference type="SMART" id="SM00391">
    <property type="entry name" value="MBD"/>
    <property type="match status" value="1"/>
</dbReference>
<reference evidence="3" key="4">
    <citation type="submission" date="2025-09" db="UniProtKB">
        <authorList>
            <consortium name="Ensembl"/>
        </authorList>
    </citation>
    <scope>IDENTIFICATION</scope>
</reference>
<dbReference type="InterPro" id="IPR001739">
    <property type="entry name" value="Methyl_CpG_DNA-bd"/>
</dbReference>
<feature type="compositionally biased region" description="Polar residues" evidence="1">
    <location>
        <begin position="1420"/>
        <end position="1430"/>
    </location>
</feature>
<dbReference type="InParanoid" id="A0A6Q2WXY9"/>
<feature type="region of interest" description="Disordered" evidence="1">
    <location>
        <begin position="1014"/>
        <end position="1046"/>
    </location>
</feature>
<dbReference type="PANTHER" id="PTHR16112:SF18">
    <property type="entry name" value="METHYL-CPG-BINDING DOMAIN PROTEIN 5"/>
    <property type="match status" value="1"/>
</dbReference>
<feature type="compositionally biased region" description="Gly residues" evidence="1">
    <location>
        <begin position="661"/>
        <end position="676"/>
    </location>
</feature>
<feature type="compositionally biased region" description="Polar residues" evidence="1">
    <location>
        <begin position="1195"/>
        <end position="1204"/>
    </location>
</feature>
<dbReference type="Proteomes" id="UP000265140">
    <property type="component" value="Chromosome 22"/>
</dbReference>
<feature type="compositionally biased region" description="Low complexity" evidence="1">
    <location>
        <begin position="130"/>
        <end position="147"/>
    </location>
</feature>
<feature type="region of interest" description="Disordered" evidence="1">
    <location>
        <begin position="564"/>
        <end position="601"/>
    </location>
</feature>
<feature type="region of interest" description="Disordered" evidence="1">
    <location>
        <begin position="940"/>
        <end position="962"/>
    </location>
</feature>
<dbReference type="GO" id="GO:0003677">
    <property type="term" value="F:DNA binding"/>
    <property type="evidence" value="ECO:0007669"/>
    <property type="project" value="InterPro"/>
</dbReference>
<feature type="compositionally biased region" description="Low complexity" evidence="1">
    <location>
        <begin position="1393"/>
        <end position="1403"/>
    </location>
</feature>
<feature type="compositionally biased region" description="Low complexity" evidence="1">
    <location>
        <begin position="522"/>
        <end position="539"/>
    </location>
</feature>
<evidence type="ECO:0000313" key="4">
    <source>
        <dbReference type="Proteomes" id="UP000265140"/>
    </source>
</evidence>
<reference evidence="3" key="3">
    <citation type="submission" date="2025-08" db="UniProtKB">
        <authorList>
            <consortium name="Ensembl"/>
        </authorList>
    </citation>
    <scope>IDENTIFICATION</scope>
</reference>
<reference evidence="3" key="2">
    <citation type="submission" date="2020-02" db="EMBL/GenBank/DDBJ databases">
        <title>Esox lucius (northern pike) genome, fEsoLuc1, primary haplotype.</title>
        <authorList>
            <person name="Myers G."/>
            <person name="Karagic N."/>
            <person name="Meyer A."/>
            <person name="Pippel M."/>
            <person name="Reichard M."/>
            <person name="Winkler S."/>
            <person name="Tracey A."/>
            <person name="Sims Y."/>
            <person name="Howe K."/>
            <person name="Rhie A."/>
            <person name="Formenti G."/>
            <person name="Durbin R."/>
            <person name="Fedrigo O."/>
            <person name="Jarvis E.D."/>
        </authorList>
    </citation>
    <scope>NUCLEOTIDE SEQUENCE [LARGE SCALE GENOMIC DNA]</scope>
</reference>
<feature type="compositionally biased region" description="Pro residues" evidence="1">
    <location>
        <begin position="353"/>
        <end position="363"/>
    </location>
</feature>
<accession>A0A6Q2WXY9</accession>
<protein>
    <recommendedName>
        <fullName evidence="2">MBD domain-containing protein</fullName>
    </recommendedName>
</protein>
<dbReference type="SUPFAM" id="SSF54171">
    <property type="entry name" value="DNA-binding domain"/>
    <property type="match status" value="1"/>
</dbReference>
<feature type="compositionally biased region" description="Basic residues" evidence="1">
    <location>
        <begin position="1559"/>
        <end position="1570"/>
    </location>
</feature>
<dbReference type="Gene3D" id="2.30.30.140">
    <property type="match status" value="1"/>
</dbReference>
<feature type="region of interest" description="Disordered" evidence="1">
    <location>
        <begin position="1179"/>
        <end position="1224"/>
    </location>
</feature>
<dbReference type="GeneTree" id="ENSGT00530000064137"/>
<feature type="region of interest" description="Disordered" evidence="1">
    <location>
        <begin position="1546"/>
        <end position="1570"/>
    </location>
</feature>
<feature type="region of interest" description="Disordered" evidence="1">
    <location>
        <begin position="130"/>
        <end position="166"/>
    </location>
</feature>
<dbReference type="PROSITE" id="PS50982">
    <property type="entry name" value="MBD"/>
    <property type="match status" value="1"/>
</dbReference>
<keyword evidence="4" id="KW-1185">Reference proteome</keyword>
<organism evidence="3 4">
    <name type="scientific">Esox lucius</name>
    <name type="common">Northern pike</name>
    <dbReference type="NCBI Taxonomy" id="8010"/>
    <lineage>
        <taxon>Eukaryota</taxon>
        <taxon>Metazoa</taxon>
        <taxon>Chordata</taxon>
        <taxon>Craniata</taxon>
        <taxon>Vertebrata</taxon>
        <taxon>Euteleostomi</taxon>
        <taxon>Actinopterygii</taxon>
        <taxon>Neopterygii</taxon>
        <taxon>Teleostei</taxon>
        <taxon>Protacanthopterygii</taxon>
        <taxon>Esociformes</taxon>
        <taxon>Esocidae</taxon>
        <taxon>Esox</taxon>
    </lineage>
</organism>